<evidence type="ECO:0000256" key="1">
    <source>
        <dbReference type="SAM" id="MobiDB-lite"/>
    </source>
</evidence>
<proteinExistence type="predicted"/>
<feature type="region of interest" description="Disordered" evidence="1">
    <location>
        <begin position="1"/>
        <end position="90"/>
    </location>
</feature>
<evidence type="ECO:0008006" key="4">
    <source>
        <dbReference type="Google" id="ProtNLM"/>
    </source>
</evidence>
<dbReference type="AlphaFoldDB" id="A0AAV4XKE8"/>
<dbReference type="EMBL" id="BPLR01000394">
    <property type="protein sequence ID" value="GIY94484.1"/>
    <property type="molecule type" value="Genomic_DNA"/>
</dbReference>
<organism evidence="2 3">
    <name type="scientific">Caerostris extrusa</name>
    <name type="common">Bark spider</name>
    <name type="synonym">Caerostris bankana</name>
    <dbReference type="NCBI Taxonomy" id="172846"/>
    <lineage>
        <taxon>Eukaryota</taxon>
        <taxon>Metazoa</taxon>
        <taxon>Ecdysozoa</taxon>
        <taxon>Arthropoda</taxon>
        <taxon>Chelicerata</taxon>
        <taxon>Arachnida</taxon>
        <taxon>Araneae</taxon>
        <taxon>Araneomorphae</taxon>
        <taxon>Entelegynae</taxon>
        <taxon>Araneoidea</taxon>
        <taxon>Araneidae</taxon>
        <taxon>Caerostris</taxon>
    </lineage>
</organism>
<name>A0AAV4XKE8_CAEEX</name>
<feature type="compositionally biased region" description="Polar residues" evidence="1">
    <location>
        <begin position="1"/>
        <end position="12"/>
    </location>
</feature>
<evidence type="ECO:0000313" key="3">
    <source>
        <dbReference type="Proteomes" id="UP001054945"/>
    </source>
</evidence>
<comment type="caution">
    <text evidence="2">The sequence shown here is derived from an EMBL/GenBank/DDBJ whole genome shotgun (WGS) entry which is preliminary data.</text>
</comment>
<evidence type="ECO:0000313" key="2">
    <source>
        <dbReference type="EMBL" id="GIY94484.1"/>
    </source>
</evidence>
<keyword evidence="3" id="KW-1185">Reference proteome</keyword>
<accession>A0AAV4XKE8</accession>
<sequence>MGKHCFSSSKASPNVEKKSRPHALPAITPKPALTRESKSGGIGRSGSLGHCATGQGHAPAPTPLRQENFPLLNSFSEKGGPHAKNRSDLHGTVLSGQTYLKPTAAF</sequence>
<protein>
    <recommendedName>
        <fullName evidence="4">Kinesin family member 24</fullName>
    </recommendedName>
</protein>
<dbReference type="Proteomes" id="UP001054945">
    <property type="component" value="Unassembled WGS sequence"/>
</dbReference>
<reference evidence="2 3" key="1">
    <citation type="submission" date="2021-06" db="EMBL/GenBank/DDBJ databases">
        <title>Caerostris extrusa draft genome.</title>
        <authorList>
            <person name="Kono N."/>
            <person name="Arakawa K."/>
        </authorList>
    </citation>
    <scope>NUCLEOTIDE SEQUENCE [LARGE SCALE GENOMIC DNA]</scope>
</reference>
<gene>
    <name evidence="2" type="ORF">CEXT_511021</name>
</gene>